<dbReference type="Proteomes" id="UP000235392">
    <property type="component" value="Unassembled WGS sequence"/>
</dbReference>
<name>A0A2N5UNI2_9BASI</name>
<feature type="domain" description="RRN6 K-rich C-terminal" evidence="2">
    <location>
        <begin position="689"/>
        <end position="887"/>
    </location>
</feature>
<feature type="compositionally biased region" description="Basic residues" evidence="1">
    <location>
        <begin position="877"/>
        <end position="887"/>
    </location>
</feature>
<dbReference type="Proteomes" id="UP000235388">
    <property type="component" value="Unassembled WGS sequence"/>
</dbReference>
<dbReference type="InterPro" id="IPR048536">
    <property type="entry name" value="Rrn6_K-rich"/>
</dbReference>
<dbReference type="EMBL" id="PGCJ01000031">
    <property type="protein sequence ID" value="PLW55475.1"/>
    <property type="molecule type" value="Genomic_DNA"/>
</dbReference>
<comment type="caution">
    <text evidence="4">The sequence shown here is derived from an EMBL/GenBank/DDBJ whole genome shotgun (WGS) entry which is preliminary data.</text>
</comment>
<organism evidence="4 7">
    <name type="scientific">Puccinia coronata f. sp. avenae</name>
    <dbReference type="NCBI Taxonomy" id="200324"/>
    <lineage>
        <taxon>Eukaryota</taxon>
        <taxon>Fungi</taxon>
        <taxon>Dikarya</taxon>
        <taxon>Basidiomycota</taxon>
        <taxon>Pucciniomycotina</taxon>
        <taxon>Pucciniomycetes</taxon>
        <taxon>Pucciniales</taxon>
        <taxon>Pucciniaceae</taxon>
        <taxon>Puccinia</taxon>
    </lineage>
</organism>
<gene>
    <name evidence="5" type="ORF">PCANC_02118</name>
    <name evidence="4" type="ORF">PCASD_05001</name>
    <name evidence="3" type="ORF">PCASD_22768</name>
</gene>
<evidence type="ECO:0000313" key="6">
    <source>
        <dbReference type="Proteomes" id="UP000235388"/>
    </source>
</evidence>
<sequence>MGDLQFWPTGTTVGLQTFGGGRLRFLPAETTPSSSRGAHVEFEFARTAHDVAIHQILPPVQFYGAPSRPTVALVTELKLYQIVQANNRYLRTQHPVVDLPKALLLEYILEDQELPEKNEPLLASMLAGLSIDDQHDLIVSVGGTLGNELNCMFIENAQSDVPKLSTTSKPAAILRTPVQQLASGPSLNHDGKAVFLARTHDATSFFTYSRSSRQDRRRDFEFSMCSQLRTTDTGHQIHVDCCVGHTINDTLHQFIVLNSKAQLWKVSGIGGSSCSAKPVGHIKRPNSRNISWARCGIYPTNDCLVVGLRNSVGMVDPRLYGECSNLYTVSDGHRVTDIQRYINNRSPHLRLINTTSSIVCIDDRKPNVPMLTERHFRSQDLTLSMSFSAEPEWSPHASYSVSTAAERFDNVLLWSRANDVASLHQFKAHPGVPPAVLGYPSAVPVTSCSSANPRAGLLFFRRPAIHTHPEKLCVVEIKRDGSLWHQQLALCHPSHDPPQVDPSRRGSFHSGAPQISLQKLDSEDDDDGNLQIPKLTFKLKFETTCPHFTKACLTEPSLDPLLISALPCVDFMDPLNFCMLPKSSWIVAEGETAMVDVTAALRSFLSDPKSLCAEDETMMEEEESGTEADDKRRRQQVAEILATTIKLSSKIPMPLRASGEEEEEEEEESRSACGSSGMDEAKSALAADRVMEEWKLGEPTLDYEWKDICAAPGKTSGCDTGFQSGGDESDYAGSCHSTTRSRSRSQLLRRDSTTEPHHHPPLAAQQGRREDTVDSVIQVVSRTVVDQTPSAMSVSTIPRSQTRKSSLPNHPHPQRYHNQSTPSLPAAANFVLGSNSQPVPLISIPSSPTTPSLLTQPYSQLVPGTHATRSSSTITTHARKKKRLGGF</sequence>
<evidence type="ECO:0000313" key="3">
    <source>
        <dbReference type="EMBL" id="PLW09945.1"/>
    </source>
</evidence>
<evidence type="ECO:0000259" key="2">
    <source>
        <dbReference type="Pfam" id="PF20639"/>
    </source>
</evidence>
<feature type="compositionally biased region" description="Polar residues" evidence="1">
    <location>
        <begin position="867"/>
        <end position="876"/>
    </location>
</feature>
<feature type="compositionally biased region" description="Basic and acidic residues" evidence="1">
    <location>
        <begin position="748"/>
        <end position="758"/>
    </location>
</feature>
<proteinExistence type="predicted"/>
<keyword evidence="6" id="KW-1185">Reference proteome</keyword>
<protein>
    <recommendedName>
        <fullName evidence="2">RRN6 K-rich C-terminal domain-containing protein</fullName>
    </recommendedName>
</protein>
<feature type="region of interest" description="Disordered" evidence="1">
    <location>
        <begin position="787"/>
        <end position="822"/>
    </location>
</feature>
<dbReference type="AlphaFoldDB" id="A0A2N5UNI2"/>
<feature type="region of interest" description="Disordered" evidence="1">
    <location>
        <begin position="651"/>
        <end position="685"/>
    </location>
</feature>
<accession>A0A2N5UNI2</accession>
<evidence type="ECO:0000313" key="4">
    <source>
        <dbReference type="EMBL" id="PLW39334.1"/>
    </source>
</evidence>
<dbReference type="EMBL" id="PGCI01000116">
    <property type="protein sequence ID" value="PLW39334.1"/>
    <property type="molecule type" value="Genomic_DNA"/>
</dbReference>
<feature type="region of interest" description="Disordered" evidence="1">
    <location>
        <begin position="729"/>
        <end position="772"/>
    </location>
</feature>
<dbReference type="EMBL" id="PGCI01000985">
    <property type="protein sequence ID" value="PLW09945.1"/>
    <property type="molecule type" value="Genomic_DNA"/>
</dbReference>
<evidence type="ECO:0000313" key="7">
    <source>
        <dbReference type="Proteomes" id="UP000235392"/>
    </source>
</evidence>
<evidence type="ECO:0000313" key="5">
    <source>
        <dbReference type="EMBL" id="PLW55475.1"/>
    </source>
</evidence>
<evidence type="ECO:0000256" key="1">
    <source>
        <dbReference type="SAM" id="MobiDB-lite"/>
    </source>
</evidence>
<feature type="compositionally biased region" description="Polar residues" evidence="1">
    <location>
        <begin position="787"/>
        <end position="808"/>
    </location>
</feature>
<reference evidence="6 7" key="1">
    <citation type="submission" date="2017-11" db="EMBL/GenBank/DDBJ databases">
        <title>De novo assembly and phasing of dikaryotic genomes from two isolates of Puccinia coronata f. sp. avenae, the causal agent of oat crown rust.</title>
        <authorList>
            <person name="Miller M.E."/>
            <person name="Zhang Y."/>
            <person name="Omidvar V."/>
            <person name="Sperschneider J."/>
            <person name="Schwessinger B."/>
            <person name="Raley C."/>
            <person name="Palmer J.M."/>
            <person name="Garnica D."/>
            <person name="Upadhyaya N."/>
            <person name="Rathjen J."/>
            <person name="Taylor J.M."/>
            <person name="Park R.F."/>
            <person name="Dodds P.N."/>
            <person name="Hirsch C.D."/>
            <person name="Kianian S.F."/>
            <person name="Figueroa M."/>
        </authorList>
    </citation>
    <scope>NUCLEOTIDE SEQUENCE [LARGE SCALE GENOMIC DNA]</scope>
    <source>
        <strain evidence="5">12NC29</strain>
        <strain evidence="4">12SD80</strain>
    </source>
</reference>
<dbReference type="Pfam" id="PF20639">
    <property type="entry name" value="Rrn6_K-rich"/>
    <property type="match status" value="1"/>
</dbReference>
<feature type="region of interest" description="Disordered" evidence="1">
    <location>
        <begin position="863"/>
        <end position="887"/>
    </location>
</feature>
<dbReference type="OrthoDB" id="2382881at2759"/>
<feature type="compositionally biased region" description="Low complexity" evidence="1">
    <location>
        <begin position="737"/>
        <end position="746"/>
    </location>
</feature>
<dbReference type="STRING" id="200324.A0A2N5UNI2"/>